<comment type="caution">
    <text evidence="6">The sequence shown here is derived from an EMBL/GenBank/DDBJ whole genome shotgun (WGS) entry which is preliminary data.</text>
</comment>
<evidence type="ECO:0000313" key="6">
    <source>
        <dbReference type="EMBL" id="PQJ95486.1"/>
    </source>
</evidence>
<keyword evidence="3" id="KW-0450">Lipoyl</keyword>
<organism evidence="6 8">
    <name type="scientific">Chromatium okenii</name>
    <dbReference type="NCBI Taxonomy" id="61644"/>
    <lineage>
        <taxon>Bacteria</taxon>
        <taxon>Pseudomonadati</taxon>
        <taxon>Pseudomonadota</taxon>
        <taxon>Gammaproteobacteria</taxon>
        <taxon>Chromatiales</taxon>
        <taxon>Chromatiaceae</taxon>
        <taxon>Chromatium</taxon>
    </lineage>
</organism>
<evidence type="ECO:0000256" key="1">
    <source>
        <dbReference type="ARBA" id="ARBA00001938"/>
    </source>
</evidence>
<reference evidence="6 8" key="1">
    <citation type="submission" date="2018-01" db="EMBL/GenBank/DDBJ databases">
        <title>The complete genome sequence of Chromatium okenii LaCa, a purple sulfur bacterium with a turbulent life.</title>
        <authorList>
            <person name="Luedin S.M."/>
            <person name="Liechti N."/>
            <person name="Storelli N."/>
            <person name="Danza F."/>
            <person name="Wittwer M."/>
            <person name="Pothier J.F."/>
            <person name="Tonolla M.A."/>
        </authorList>
    </citation>
    <scope>NUCLEOTIDE SEQUENCE [LARGE SCALE GENOMIC DNA]</scope>
    <source>
        <strain evidence="6 8">LaCa</strain>
    </source>
</reference>
<feature type="domain" description="PglD N-terminal" evidence="5">
    <location>
        <begin position="173"/>
        <end position="239"/>
    </location>
</feature>
<dbReference type="CDD" id="cd06849">
    <property type="entry name" value="lipoyl_domain"/>
    <property type="match status" value="1"/>
</dbReference>
<name>A0A2S7XP90_9GAMM</name>
<evidence type="ECO:0000259" key="4">
    <source>
        <dbReference type="Pfam" id="PF00364"/>
    </source>
</evidence>
<feature type="domain" description="Lipoyl-binding" evidence="4">
    <location>
        <begin position="15"/>
        <end position="65"/>
    </location>
</feature>
<dbReference type="SUPFAM" id="SSF51161">
    <property type="entry name" value="Trimeric LpxA-like enzymes"/>
    <property type="match status" value="1"/>
</dbReference>
<dbReference type="Gene3D" id="2.160.10.10">
    <property type="entry name" value="Hexapeptide repeat proteins"/>
    <property type="match status" value="1"/>
</dbReference>
<comment type="cofactor">
    <cofactor evidence="1">
        <name>(R)-lipoate</name>
        <dbReference type="ChEBI" id="CHEBI:83088"/>
    </cofactor>
</comment>
<dbReference type="InterPro" id="IPR001451">
    <property type="entry name" value="Hexapep"/>
</dbReference>
<dbReference type="Pfam" id="PF00364">
    <property type="entry name" value="Biotin_lipoyl"/>
    <property type="match status" value="1"/>
</dbReference>
<dbReference type="InterPro" id="IPR050179">
    <property type="entry name" value="Trans_hexapeptide_repeat"/>
</dbReference>
<dbReference type="InterPro" id="IPR041561">
    <property type="entry name" value="PglD_N"/>
</dbReference>
<dbReference type="Proteomes" id="UP000239936">
    <property type="component" value="Unassembled WGS sequence"/>
</dbReference>
<evidence type="ECO:0000256" key="2">
    <source>
        <dbReference type="ARBA" id="ARBA00007274"/>
    </source>
</evidence>
<dbReference type="InterPro" id="IPR011053">
    <property type="entry name" value="Single_hybrid_motif"/>
</dbReference>
<comment type="similarity">
    <text evidence="2">Belongs to the transferase hexapeptide repeat family.</text>
</comment>
<dbReference type="InterPro" id="IPR000089">
    <property type="entry name" value="Biotin_lipoyl"/>
</dbReference>
<accession>A0A2S7XP90</accession>
<gene>
    <name evidence="7" type="ORF">CXB77_01495</name>
    <name evidence="6" type="ORF">CXB77_14975</name>
</gene>
<dbReference type="PANTHER" id="PTHR43300:SF7">
    <property type="entry name" value="UDP-N-ACETYLBACILLOSAMINE N-ACETYLTRANSFERASE"/>
    <property type="match status" value="1"/>
</dbReference>
<evidence type="ECO:0008006" key="9">
    <source>
        <dbReference type="Google" id="ProtNLM"/>
    </source>
</evidence>
<dbReference type="PANTHER" id="PTHR43300">
    <property type="entry name" value="ACETYLTRANSFERASE"/>
    <property type="match status" value="1"/>
</dbReference>
<dbReference type="Gene3D" id="2.40.50.100">
    <property type="match status" value="1"/>
</dbReference>
<dbReference type="Pfam" id="PF14602">
    <property type="entry name" value="Hexapep_2"/>
    <property type="match status" value="2"/>
</dbReference>
<dbReference type="InterPro" id="IPR003016">
    <property type="entry name" value="2-oxoA_DH_lipoyl-BS"/>
</dbReference>
<dbReference type="EMBL" id="PPGH01000011">
    <property type="protein sequence ID" value="PQJ97460.1"/>
    <property type="molecule type" value="Genomic_DNA"/>
</dbReference>
<protein>
    <recommendedName>
        <fullName evidence="9">Lipoyl-binding domain-containing protein</fullName>
    </recommendedName>
</protein>
<dbReference type="OrthoDB" id="1115300at2"/>
<evidence type="ECO:0000313" key="8">
    <source>
        <dbReference type="Proteomes" id="UP000239936"/>
    </source>
</evidence>
<evidence type="ECO:0000259" key="5">
    <source>
        <dbReference type="Pfam" id="PF17836"/>
    </source>
</evidence>
<sequence length="384" mass="40827">MGMIIKMPLLNINDESATLVRWLHPDGASVHQNEPICVIETTKSAVDLCAEVDGILRQIAPADKTYLTGHIIGFIAASIDESIPTHFEKITPALSNDTTELSLPKWTKKAQILANRLGVDLIALGAAHPGVLIGEELVTGVANSVKLESDHAPNLTTATHSLVTSSLGIQPERILILGGGGGAALVLDILSDTVLQQAIGILDNSPEIIGTDLMGVPVIGNFDLAIKLWHEKKFDALISTVVKDIADRAAIFERFTQIGIPFTNVIASTANVRKKCQLGTGNLVVHGSYIATGVILGNNNFLAAGTYIEHHSIVGNHCTFGPRTSLSGRVKVADRVKFGTHVAVEPFIEIGTESVIASGVVLTSHVPPYSIVKNTANSVIRHVR</sequence>
<dbReference type="EMBL" id="PPGH01000037">
    <property type="protein sequence ID" value="PQJ95486.1"/>
    <property type="molecule type" value="Genomic_DNA"/>
</dbReference>
<evidence type="ECO:0000256" key="3">
    <source>
        <dbReference type="ARBA" id="ARBA00022823"/>
    </source>
</evidence>
<dbReference type="InterPro" id="IPR011004">
    <property type="entry name" value="Trimer_LpxA-like_sf"/>
</dbReference>
<keyword evidence="8" id="KW-1185">Reference proteome</keyword>
<dbReference type="Gene3D" id="3.40.50.20">
    <property type="match status" value="1"/>
</dbReference>
<proteinExistence type="inferred from homology"/>
<dbReference type="Pfam" id="PF17836">
    <property type="entry name" value="PglD_N"/>
    <property type="match status" value="1"/>
</dbReference>
<dbReference type="RefSeq" id="WP_105072527.1">
    <property type="nucleotide sequence ID" value="NZ_JAFLKP010000488.1"/>
</dbReference>
<dbReference type="AlphaFoldDB" id="A0A2S7XP90"/>
<dbReference type="SUPFAM" id="SSF51230">
    <property type="entry name" value="Single hybrid motif"/>
    <property type="match status" value="1"/>
</dbReference>
<evidence type="ECO:0000313" key="7">
    <source>
        <dbReference type="EMBL" id="PQJ97460.1"/>
    </source>
</evidence>
<dbReference type="PROSITE" id="PS00189">
    <property type="entry name" value="LIPOYL"/>
    <property type="match status" value="1"/>
</dbReference>